<dbReference type="Proteomes" id="UP000265520">
    <property type="component" value="Unassembled WGS sequence"/>
</dbReference>
<accession>A0A392MS53</accession>
<sequence length="53" mass="6090">MLVLCGLDWSFSAYEIEDDDFTVEQTALKVASSKVAKYEKTCSDNQHLRNHHD</sequence>
<comment type="caution">
    <text evidence="1">The sequence shown here is derived from an EMBL/GenBank/DDBJ whole genome shotgun (WGS) entry which is preliminary data.</text>
</comment>
<keyword evidence="2" id="KW-1185">Reference proteome</keyword>
<proteinExistence type="predicted"/>
<protein>
    <submittedName>
        <fullName evidence="1">Uncharacterized protein</fullName>
    </submittedName>
</protein>
<evidence type="ECO:0000313" key="2">
    <source>
        <dbReference type="Proteomes" id="UP000265520"/>
    </source>
</evidence>
<name>A0A392MS53_9FABA</name>
<reference evidence="1 2" key="1">
    <citation type="journal article" date="2018" name="Front. Plant Sci.">
        <title>Red Clover (Trifolium pratense) and Zigzag Clover (T. medium) - A Picture of Genomic Similarities and Differences.</title>
        <authorList>
            <person name="Dluhosova J."/>
            <person name="Istvanek J."/>
            <person name="Nedelnik J."/>
            <person name="Repkova J."/>
        </authorList>
    </citation>
    <scope>NUCLEOTIDE SEQUENCE [LARGE SCALE GENOMIC DNA]</scope>
    <source>
        <strain evidence="2">cv. 10/8</strain>
        <tissue evidence="1">Leaf</tissue>
    </source>
</reference>
<evidence type="ECO:0000313" key="1">
    <source>
        <dbReference type="EMBL" id="MCH90082.1"/>
    </source>
</evidence>
<organism evidence="1 2">
    <name type="scientific">Trifolium medium</name>
    <dbReference type="NCBI Taxonomy" id="97028"/>
    <lineage>
        <taxon>Eukaryota</taxon>
        <taxon>Viridiplantae</taxon>
        <taxon>Streptophyta</taxon>
        <taxon>Embryophyta</taxon>
        <taxon>Tracheophyta</taxon>
        <taxon>Spermatophyta</taxon>
        <taxon>Magnoliopsida</taxon>
        <taxon>eudicotyledons</taxon>
        <taxon>Gunneridae</taxon>
        <taxon>Pentapetalae</taxon>
        <taxon>rosids</taxon>
        <taxon>fabids</taxon>
        <taxon>Fabales</taxon>
        <taxon>Fabaceae</taxon>
        <taxon>Papilionoideae</taxon>
        <taxon>50 kb inversion clade</taxon>
        <taxon>NPAAA clade</taxon>
        <taxon>Hologalegina</taxon>
        <taxon>IRL clade</taxon>
        <taxon>Trifolieae</taxon>
        <taxon>Trifolium</taxon>
    </lineage>
</organism>
<dbReference type="EMBL" id="LXQA010017546">
    <property type="protein sequence ID" value="MCH90082.1"/>
    <property type="molecule type" value="Genomic_DNA"/>
</dbReference>
<dbReference type="AlphaFoldDB" id="A0A392MS53"/>
<gene>
    <name evidence="1" type="ORF">A2U01_0010989</name>
</gene>